<name>A0A840MP80_9PROT</name>
<dbReference type="Pfam" id="PF00557">
    <property type="entry name" value="Peptidase_M24"/>
    <property type="match status" value="1"/>
</dbReference>
<evidence type="ECO:0000313" key="2">
    <source>
        <dbReference type="EMBL" id="MBB5018552.1"/>
    </source>
</evidence>
<keyword evidence="3" id="KW-1185">Reference proteome</keyword>
<feature type="domain" description="Peptidase M24" evidence="1">
    <location>
        <begin position="9"/>
        <end position="224"/>
    </location>
</feature>
<evidence type="ECO:0000259" key="1">
    <source>
        <dbReference type="Pfam" id="PF00557"/>
    </source>
</evidence>
<keyword evidence="2" id="KW-0031">Aminopeptidase</keyword>
<accession>A0A840MP80</accession>
<protein>
    <submittedName>
        <fullName evidence="2">Xaa-Pro aminopeptidase</fullName>
    </submittedName>
</protein>
<reference evidence="2 3" key="1">
    <citation type="submission" date="2020-08" db="EMBL/GenBank/DDBJ databases">
        <title>Genomic Encyclopedia of Type Strains, Phase IV (KMG-IV): sequencing the most valuable type-strain genomes for metagenomic binning, comparative biology and taxonomic classification.</title>
        <authorList>
            <person name="Goeker M."/>
        </authorList>
    </citation>
    <scope>NUCLEOTIDE SEQUENCE [LARGE SCALE GENOMIC DNA]</scope>
    <source>
        <strain evidence="2 3">DSM 27165</strain>
    </source>
</reference>
<proteinExistence type="predicted"/>
<dbReference type="CDD" id="cd01066">
    <property type="entry name" value="APP_MetAP"/>
    <property type="match status" value="1"/>
</dbReference>
<dbReference type="AlphaFoldDB" id="A0A840MP80"/>
<keyword evidence="2" id="KW-0378">Hydrolase</keyword>
<organism evidence="2 3">
    <name type="scientific">Chitinivorax tropicus</name>
    <dbReference type="NCBI Taxonomy" id="714531"/>
    <lineage>
        <taxon>Bacteria</taxon>
        <taxon>Pseudomonadati</taxon>
        <taxon>Pseudomonadota</taxon>
        <taxon>Betaproteobacteria</taxon>
        <taxon>Chitinivorax</taxon>
    </lineage>
</organism>
<dbReference type="GO" id="GO:0004177">
    <property type="term" value="F:aminopeptidase activity"/>
    <property type="evidence" value="ECO:0007669"/>
    <property type="project" value="UniProtKB-KW"/>
</dbReference>
<dbReference type="SUPFAM" id="SSF55920">
    <property type="entry name" value="Creatinase/aminopeptidase"/>
    <property type="match status" value="1"/>
</dbReference>
<dbReference type="PANTHER" id="PTHR46112">
    <property type="entry name" value="AMINOPEPTIDASE"/>
    <property type="match status" value="1"/>
</dbReference>
<keyword evidence="2" id="KW-0645">Protease</keyword>
<dbReference type="PANTHER" id="PTHR46112:SF2">
    <property type="entry name" value="XAA-PRO AMINOPEPTIDASE P-RELATED"/>
    <property type="match status" value="1"/>
</dbReference>
<dbReference type="EMBL" id="JACHHY010000009">
    <property type="protein sequence ID" value="MBB5018552.1"/>
    <property type="molecule type" value="Genomic_DNA"/>
</dbReference>
<dbReference type="RefSeq" id="WP_184037989.1">
    <property type="nucleotide sequence ID" value="NZ_JACHHY010000009.1"/>
</dbReference>
<comment type="caution">
    <text evidence="2">The sequence shown here is derived from an EMBL/GenBank/DDBJ whole genome shotgun (WGS) entry which is preliminary data.</text>
</comment>
<dbReference type="Proteomes" id="UP000575898">
    <property type="component" value="Unassembled WGS sequence"/>
</dbReference>
<dbReference type="InterPro" id="IPR036005">
    <property type="entry name" value="Creatinase/aminopeptidase-like"/>
</dbReference>
<gene>
    <name evidence="2" type="ORF">HNQ59_001841</name>
</gene>
<dbReference type="InterPro" id="IPR000994">
    <property type="entry name" value="Pept_M24"/>
</dbReference>
<sequence>MIPAAAIEAYRAVQVRAKTVSQQLVEQITPDDTEASLVVKAKTLLAASGLTETWYYDCPVMVLLGSRSCRSESGRSYIPAREPVGEHNVITLDLSPSYRRVWGDCARTIFMEHGRATLTPQTPEFLHGLQVLRHLHLAMCRFVEPATQFGELYEYANHQIMAAGYENLDFLGNVGHSIAQKREERLFIEAYNTARLEEAPFFTFEPHIRRVGGHWGFKYENIYYFDQQGHAIEL</sequence>
<dbReference type="InterPro" id="IPR050659">
    <property type="entry name" value="Peptidase_M24B"/>
</dbReference>
<dbReference type="Gene3D" id="3.90.230.10">
    <property type="entry name" value="Creatinase/methionine aminopeptidase superfamily"/>
    <property type="match status" value="1"/>
</dbReference>
<evidence type="ECO:0000313" key="3">
    <source>
        <dbReference type="Proteomes" id="UP000575898"/>
    </source>
</evidence>